<dbReference type="Proteomes" id="UP000230709">
    <property type="component" value="Chromosome"/>
</dbReference>
<evidence type="ECO:0000256" key="1">
    <source>
        <dbReference type="ARBA" id="ARBA00022598"/>
    </source>
</evidence>
<proteinExistence type="predicted"/>
<evidence type="ECO:0000256" key="3">
    <source>
        <dbReference type="ARBA" id="ARBA00022741"/>
    </source>
</evidence>
<keyword evidence="8" id="KW-1185">Reference proteome</keyword>
<dbReference type="AlphaFoldDB" id="A0A2D2CXZ0"/>
<dbReference type="SUPFAM" id="SSF52440">
    <property type="entry name" value="PreATP-grasp domain"/>
    <property type="match status" value="1"/>
</dbReference>
<feature type="domain" description="Glutathionylspermidine synthase pre-ATP-grasp-like" evidence="6">
    <location>
        <begin position="14"/>
        <end position="382"/>
    </location>
</feature>
<keyword evidence="3" id="KW-0547">Nucleotide-binding</keyword>
<dbReference type="SUPFAM" id="SSF56059">
    <property type="entry name" value="Glutathione synthetase ATP-binding domain-like"/>
    <property type="match status" value="1"/>
</dbReference>
<dbReference type="InterPro" id="IPR016185">
    <property type="entry name" value="PreATP-grasp_dom_sf"/>
</dbReference>
<evidence type="ECO:0000313" key="7">
    <source>
        <dbReference type="EMBL" id="ATQ67595.1"/>
    </source>
</evidence>
<dbReference type="GO" id="GO:0046872">
    <property type="term" value="F:metal ion binding"/>
    <property type="evidence" value="ECO:0007669"/>
    <property type="project" value="UniProtKB-KW"/>
</dbReference>
<name>A0A2D2CXZ0_METT3</name>
<dbReference type="Pfam" id="PF03738">
    <property type="entry name" value="GSP_synth"/>
    <property type="match status" value="1"/>
</dbReference>
<dbReference type="RefSeq" id="WP_003611340.1">
    <property type="nucleotide sequence ID" value="NZ_ADVE02000001.1"/>
</dbReference>
<dbReference type="EMBL" id="CP023737">
    <property type="protein sequence ID" value="ATQ67595.1"/>
    <property type="molecule type" value="Genomic_DNA"/>
</dbReference>
<reference evidence="8" key="1">
    <citation type="submission" date="2017-10" db="EMBL/GenBank/DDBJ databases">
        <title>Completed PacBio SMRT sequence of Methylosinus trichosporium OB3b reveals presence of a third large plasmid.</title>
        <authorList>
            <person name="Charles T.C."/>
            <person name="Lynch M.D.J."/>
            <person name="Heil J.R."/>
            <person name="Cheng J."/>
        </authorList>
    </citation>
    <scope>NUCLEOTIDE SEQUENCE [LARGE SCALE GENOMIC DNA]</scope>
    <source>
        <strain evidence="8">OB3b</strain>
    </source>
</reference>
<keyword evidence="1" id="KW-0436">Ligase</keyword>
<gene>
    <name evidence="7" type="ORF">CQW49_06610</name>
</gene>
<dbReference type="KEGG" id="mtw:CQW49_06610"/>
<protein>
    <submittedName>
        <fullName evidence="7">Glutathionylspermidine synthase family protein</fullName>
    </submittedName>
</protein>
<evidence type="ECO:0000256" key="5">
    <source>
        <dbReference type="ARBA" id="ARBA00022842"/>
    </source>
</evidence>
<organism evidence="7 8">
    <name type="scientific">Methylosinus trichosporium (strain ATCC 35070 / NCIMB 11131 / UNIQEM 75 / OB3b)</name>
    <dbReference type="NCBI Taxonomy" id="595536"/>
    <lineage>
        <taxon>Bacteria</taxon>
        <taxon>Pseudomonadati</taxon>
        <taxon>Pseudomonadota</taxon>
        <taxon>Alphaproteobacteria</taxon>
        <taxon>Hyphomicrobiales</taxon>
        <taxon>Methylocystaceae</taxon>
        <taxon>Methylosinus</taxon>
    </lineage>
</organism>
<accession>A0A2D2CXZ0</accession>
<evidence type="ECO:0000256" key="4">
    <source>
        <dbReference type="ARBA" id="ARBA00022840"/>
    </source>
</evidence>
<evidence type="ECO:0000256" key="2">
    <source>
        <dbReference type="ARBA" id="ARBA00022723"/>
    </source>
</evidence>
<dbReference type="GO" id="GO:0005524">
    <property type="term" value="F:ATP binding"/>
    <property type="evidence" value="ECO:0007669"/>
    <property type="project" value="UniProtKB-KW"/>
</dbReference>
<keyword evidence="4" id="KW-0067">ATP-binding</keyword>
<evidence type="ECO:0000259" key="6">
    <source>
        <dbReference type="Pfam" id="PF03738"/>
    </source>
</evidence>
<sequence>MKRRAFAPRPDFAEHAARIGFHFAHIDGAPYWDESAAYIFSMREIEDDLEQATSDVSALCDEVIARVVASEELLERLRIPRHAWSLIAETHARREPSLYGRFDFAYDGKGPPKLLEYNADTPTSLYESAVAQWHWLEQMIARGRLPGDADQFNSLHERLIARWREIANGAFVHLACMSASVEDAGTLRYLADCAMQAGSQTALLDMGDIGLRGDVFIDRSGRRIEGLFKLYPWEWMFADAFGSSPAMRATHFLEPPWKAVASNKGFLALLWDAAPGHPNLLPCFFECDGRAAELRRYARKPLYSREGANIALVDGDARLAETGGTYGAEGHVRQELHLLPDFDGKRPVLGCWLVGDAPAGLGVREDAALVTSDRSRFLPHAIID</sequence>
<keyword evidence="5" id="KW-0460">Magnesium</keyword>
<dbReference type="GO" id="GO:0016874">
    <property type="term" value="F:ligase activity"/>
    <property type="evidence" value="ECO:0007669"/>
    <property type="project" value="UniProtKB-KW"/>
</dbReference>
<dbReference type="Gene3D" id="3.30.1490.330">
    <property type="match status" value="1"/>
</dbReference>
<dbReference type="STRING" id="595536.GCA_000178815_03836"/>
<dbReference type="InterPro" id="IPR005494">
    <property type="entry name" value="GSPS_pre-ATP-grasp-like_dom"/>
</dbReference>
<evidence type="ECO:0000313" key="8">
    <source>
        <dbReference type="Proteomes" id="UP000230709"/>
    </source>
</evidence>
<keyword evidence="2" id="KW-0479">Metal-binding</keyword>